<accession>A0A4Y2AR69</accession>
<sequence>MISSKGVKVLVVGGLQKWQDRLLEVKAYEIHLIMVTHYKESEHPVDSSPTKEDNSINGSKSEDVYTVWKSFLADEGSQKLRQVAVWTNGSGLINMAPEVDTITVRVALVEVRSLHFSY</sequence>
<comment type="caution">
    <text evidence="1">The sequence shown here is derived from an EMBL/GenBank/DDBJ whole genome shotgun (WGS) entry which is preliminary data.</text>
</comment>
<gene>
    <name evidence="1" type="ORF">AVEN_215898_1</name>
</gene>
<protein>
    <submittedName>
        <fullName evidence="1">Uncharacterized protein</fullName>
    </submittedName>
</protein>
<proteinExistence type="predicted"/>
<name>A0A4Y2AR69_ARAVE</name>
<keyword evidence="2" id="KW-1185">Reference proteome</keyword>
<evidence type="ECO:0000313" key="1">
    <source>
        <dbReference type="EMBL" id="GBL81686.1"/>
    </source>
</evidence>
<dbReference type="EMBL" id="BGPR01081130">
    <property type="protein sequence ID" value="GBL81686.1"/>
    <property type="molecule type" value="Genomic_DNA"/>
</dbReference>
<organism evidence="1 2">
    <name type="scientific">Araneus ventricosus</name>
    <name type="common">Orbweaver spider</name>
    <name type="synonym">Epeira ventricosa</name>
    <dbReference type="NCBI Taxonomy" id="182803"/>
    <lineage>
        <taxon>Eukaryota</taxon>
        <taxon>Metazoa</taxon>
        <taxon>Ecdysozoa</taxon>
        <taxon>Arthropoda</taxon>
        <taxon>Chelicerata</taxon>
        <taxon>Arachnida</taxon>
        <taxon>Araneae</taxon>
        <taxon>Araneomorphae</taxon>
        <taxon>Entelegynae</taxon>
        <taxon>Araneoidea</taxon>
        <taxon>Araneidae</taxon>
        <taxon>Araneus</taxon>
    </lineage>
</organism>
<dbReference type="Proteomes" id="UP000499080">
    <property type="component" value="Unassembled WGS sequence"/>
</dbReference>
<evidence type="ECO:0000313" key="2">
    <source>
        <dbReference type="Proteomes" id="UP000499080"/>
    </source>
</evidence>
<dbReference type="AlphaFoldDB" id="A0A4Y2AR69"/>
<reference evidence="1 2" key="1">
    <citation type="journal article" date="2019" name="Sci. Rep.">
        <title>Orb-weaving spider Araneus ventricosus genome elucidates the spidroin gene catalogue.</title>
        <authorList>
            <person name="Kono N."/>
            <person name="Nakamura H."/>
            <person name="Ohtoshi R."/>
            <person name="Moran D.A.P."/>
            <person name="Shinohara A."/>
            <person name="Yoshida Y."/>
            <person name="Fujiwara M."/>
            <person name="Mori M."/>
            <person name="Tomita M."/>
            <person name="Arakawa K."/>
        </authorList>
    </citation>
    <scope>NUCLEOTIDE SEQUENCE [LARGE SCALE GENOMIC DNA]</scope>
</reference>